<dbReference type="EMBL" id="LR536450">
    <property type="protein sequence ID" value="VFU10966.1"/>
    <property type="molecule type" value="Genomic_DNA"/>
</dbReference>
<sequence length="56" mass="6249">MRSATRLSPGRFRMKRRLLLDAQAAVIDKYQQYEDIAARDGSRFVPGVGVVVKPAS</sequence>
<accession>A0A4U8Z5Z8</accession>
<dbReference type="Proteomes" id="UP000294360">
    <property type="component" value="Chromosome"/>
</dbReference>
<dbReference type="RefSeq" id="WP_244605904.1">
    <property type="nucleotide sequence ID" value="NZ_LR536450.1"/>
</dbReference>
<evidence type="ECO:0000313" key="1">
    <source>
        <dbReference type="EMBL" id="VFU10966.1"/>
    </source>
</evidence>
<organism evidence="1 2">
    <name type="scientific">Methylocella tundrae</name>
    <dbReference type="NCBI Taxonomy" id="227605"/>
    <lineage>
        <taxon>Bacteria</taxon>
        <taxon>Pseudomonadati</taxon>
        <taxon>Pseudomonadota</taxon>
        <taxon>Alphaproteobacteria</taxon>
        <taxon>Hyphomicrobiales</taxon>
        <taxon>Beijerinckiaceae</taxon>
        <taxon>Methylocella</taxon>
    </lineage>
</organism>
<protein>
    <submittedName>
        <fullName evidence="1">Uncharacterized protein</fullName>
    </submittedName>
</protein>
<evidence type="ECO:0000313" key="2">
    <source>
        <dbReference type="Proteomes" id="UP000294360"/>
    </source>
</evidence>
<name>A0A4U8Z5Z8_METTU</name>
<reference evidence="1 2" key="1">
    <citation type="submission" date="2019-03" db="EMBL/GenBank/DDBJ databases">
        <authorList>
            <person name="Kox A.R. M."/>
        </authorList>
    </citation>
    <scope>NUCLEOTIDE SEQUENCE [LARGE SCALE GENOMIC DNA]</scope>
    <source>
        <strain evidence="1">MTUNDRAET4 annotated genome</strain>
    </source>
</reference>
<gene>
    <name evidence="1" type="ORF">MTUNDRAET4_4085</name>
</gene>
<proteinExistence type="predicted"/>
<dbReference type="KEGG" id="mtun:MTUNDRAET4_4085"/>
<dbReference type="AlphaFoldDB" id="A0A4U8Z5Z8"/>